<protein>
    <submittedName>
        <fullName evidence="1">Uncharacterized protein</fullName>
    </submittedName>
</protein>
<dbReference type="HOGENOM" id="CLU_043173_0_0_1"/>
<dbReference type="OrthoDB" id="3247165at2759"/>
<dbReference type="EMBL" id="KN834817">
    <property type="protein sequence ID" value="KIK54339.1"/>
    <property type="molecule type" value="Genomic_DNA"/>
</dbReference>
<accession>A0A0D0BX49</accession>
<evidence type="ECO:0000313" key="1">
    <source>
        <dbReference type="EMBL" id="KIK54339.1"/>
    </source>
</evidence>
<keyword evidence="2" id="KW-1185">Reference proteome</keyword>
<reference evidence="1 2" key="1">
    <citation type="submission" date="2014-04" db="EMBL/GenBank/DDBJ databases">
        <title>Evolutionary Origins and Diversification of the Mycorrhizal Mutualists.</title>
        <authorList>
            <consortium name="DOE Joint Genome Institute"/>
            <consortium name="Mycorrhizal Genomics Consortium"/>
            <person name="Kohler A."/>
            <person name="Kuo A."/>
            <person name="Nagy L.G."/>
            <person name="Floudas D."/>
            <person name="Copeland A."/>
            <person name="Barry K.W."/>
            <person name="Cichocki N."/>
            <person name="Veneault-Fourrey C."/>
            <person name="LaButti K."/>
            <person name="Lindquist E.A."/>
            <person name="Lipzen A."/>
            <person name="Lundell T."/>
            <person name="Morin E."/>
            <person name="Murat C."/>
            <person name="Riley R."/>
            <person name="Ohm R."/>
            <person name="Sun H."/>
            <person name="Tunlid A."/>
            <person name="Henrissat B."/>
            <person name="Grigoriev I.V."/>
            <person name="Hibbett D.S."/>
            <person name="Martin F."/>
        </authorList>
    </citation>
    <scope>NUCLEOTIDE SEQUENCE [LARGE SCALE GENOMIC DNA]</scope>
    <source>
        <strain evidence="1 2">FD-317 M1</strain>
    </source>
</reference>
<organism evidence="1 2">
    <name type="scientific">Collybiopsis luxurians FD-317 M1</name>
    <dbReference type="NCBI Taxonomy" id="944289"/>
    <lineage>
        <taxon>Eukaryota</taxon>
        <taxon>Fungi</taxon>
        <taxon>Dikarya</taxon>
        <taxon>Basidiomycota</taxon>
        <taxon>Agaricomycotina</taxon>
        <taxon>Agaricomycetes</taxon>
        <taxon>Agaricomycetidae</taxon>
        <taxon>Agaricales</taxon>
        <taxon>Marasmiineae</taxon>
        <taxon>Omphalotaceae</taxon>
        <taxon>Collybiopsis</taxon>
        <taxon>Collybiopsis luxurians</taxon>
    </lineage>
</organism>
<dbReference type="AlphaFoldDB" id="A0A0D0BX49"/>
<name>A0A0D0BX49_9AGAR</name>
<evidence type="ECO:0000313" key="2">
    <source>
        <dbReference type="Proteomes" id="UP000053593"/>
    </source>
</evidence>
<gene>
    <name evidence="1" type="ORF">GYMLUDRAFT_77168</name>
</gene>
<dbReference type="Proteomes" id="UP000053593">
    <property type="component" value="Unassembled WGS sequence"/>
</dbReference>
<proteinExistence type="predicted"/>
<sequence>MRNQGESIDDVKFKRALENMQYKVCMPEDIRFLKTLVSSNKPGLHYIGSAPWHDAPIIVNENWQKDEINRLSCLQFAADTFQKLTNFYSTDTITTSGEGQQKASVKRKSKSKVNTMSNELQHLLWGLPVSVHENHAPPVLSLCFGLSVIIRYNVATELNITKGQQATVYCWHTSKGTHSNLVLDTLFVELEKCPTPVNLEGLPMNVVPLLP</sequence>